<evidence type="ECO:0000256" key="10">
    <source>
        <dbReference type="SAM" id="Phobius"/>
    </source>
</evidence>
<feature type="transmembrane region" description="Helical" evidence="10">
    <location>
        <begin position="200"/>
        <end position="218"/>
    </location>
</feature>
<dbReference type="InterPro" id="IPR020846">
    <property type="entry name" value="MFS_dom"/>
</dbReference>
<dbReference type="PROSITE" id="PS50850">
    <property type="entry name" value="MFS"/>
    <property type="match status" value="1"/>
</dbReference>
<keyword evidence="4" id="KW-1003">Cell membrane</keyword>
<feature type="transmembrane region" description="Helical" evidence="10">
    <location>
        <begin position="266"/>
        <end position="290"/>
    </location>
</feature>
<feature type="transmembrane region" description="Helical" evidence="10">
    <location>
        <begin position="47"/>
        <end position="68"/>
    </location>
</feature>
<dbReference type="GO" id="GO:0022857">
    <property type="term" value="F:transmembrane transporter activity"/>
    <property type="evidence" value="ECO:0007669"/>
    <property type="project" value="InterPro"/>
</dbReference>
<keyword evidence="5 10" id="KW-0812">Transmembrane</keyword>
<comment type="subcellular location">
    <subcellularLocation>
        <location evidence="1">Cell membrane</location>
        <topology evidence="1">Multi-pass membrane protein</topology>
    </subcellularLocation>
</comment>
<evidence type="ECO:0000256" key="6">
    <source>
        <dbReference type="ARBA" id="ARBA00022989"/>
    </source>
</evidence>
<keyword evidence="13" id="KW-1185">Reference proteome</keyword>
<comment type="caution">
    <text evidence="12">The sequence shown here is derived from an EMBL/GenBank/DDBJ whole genome shotgun (WGS) entry which is preliminary data.</text>
</comment>
<evidence type="ECO:0000259" key="11">
    <source>
        <dbReference type="PROSITE" id="PS50850"/>
    </source>
</evidence>
<dbReference type="PANTHER" id="PTHR42718">
    <property type="entry name" value="MAJOR FACILITATOR SUPERFAMILY MULTIDRUG TRANSPORTER MFSC"/>
    <property type="match status" value="1"/>
</dbReference>
<evidence type="ECO:0000256" key="3">
    <source>
        <dbReference type="ARBA" id="ARBA00022448"/>
    </source>
</evidence>
<dbReference type="PANTHER" id="PTHR42718:SF9">
    <property type="entry name" value="MAJOR FACILITATOR SUPERFAMILY MULTIDRUG TRANSPORTER MFSC"/>
    <property type="match status" value="1"/>
</dbReference>
<dbReference type="Pfam" id="PF07690">
    <property type="entry name" value="MFS_1"/>
    <property type="match status" value="1"/>
</dbReference>
<dbReference type="SUPFAM" id="SSF103473">
    <property type="entry name" value="MFS general substrate transporter"/>
    <property type="match status" value="1"/>
</dbReference>
<keyword evidence="8" id="KW-0046">Antibiotic resistance</keyword>
<dbReference type="GO" id="GO:0046677">
    <property type="term" value="P:response to antibiotic"/>
    <property type="evidence" value="ECO:0007669"/>
    <property type="project" value="UniProtKB-KW"/>
</dbReference>
<feature type="transmembrane region" description="Helical" evidence="10">
    <location>
        <begin position="440"/>
        <end position="458"/>
    </location>
</feature>
<feature type="transmembrane region" description="Helical" evidence="10">
    <location>
        <begin position="140"/>
        <end position="162"/>
    </location>
</feature>
<dbReference type="EMBL" id="RBAM01000001">
    <property type="protein sequence ID" value="RKN77665.1"/>
    <property type="molecule type" value="Genomic_DNA"/>
</dbReference>
<evidence type="ECO:0000256" key="1">
    <source>
        <dbReference type="ARBA" id="ARBA00004651"/>
    </source>
</evidence>
<evidence type="ECO:0000256" key="4">
    <source>
        <dbReference type="ARBA" id="ARBA00022475"/>
    </source>
</evidence>
<dbReference type="CDD" id="cd17321">
    <property type="entry name" value="MFS_MMR_MDR_like"/>
    <property type="match status" value="1"/>
</dbReference>
<dbReference type="OrthoDB" id="9781469at2"/>
<reference evidence="12 13" key="1">
    <citation type="journal article" date="2015" name="Antonie Van Leeuwenhoek">
        <title>Streptomyces klenkii sp. nov., isolated from deep marine sediment.</title>
        <authorList>
            <person name="Veyisoglu A."/>
            <person name="Sahin N."/>
        </authorList>
    </citation>
    <scope>NUCLEOTIDE SEQUENCE [LARGE SCALE GENOMIC DNA]</scope>
    <source>
        <strain evidence="12 13">KCTC 29202</strain>
    </source>
</reference>
<accession>A0A3B0BW89</accession>
<evidence type="ECO:0000256" key="7">
    <source>
        <dbReference type="ARBA" id="ARBA00023136"/>
    </source>
</evidence>
<evidence type="ECO:0000313" key="12">
    <source>
        <dbReference type="EMBL" id="RKN77665.1"/>
    </source>
</evidence>
<feature type="transmembrane region" description="Helical" evidence="10">
    <location>
        <begin position="333"/>
        <end position="352"/>
    </location>
</feature>
<dbReference type="Gene3D" id="1.20.1720.10">
    <property type="entry name" value="Multidrug resistance protein D"/>
    <property type="match status" value="1"/>
</dbReference>
<feature type="transmembrane region" description="Helical" evidence="10">
    <location>
        <begin position="80"/>
        <end position="99"/>
    </location>
</feature>
<evidence type="ECO:0000256" key="8">
    <source>
        <dbReference type="ARBA" id="ARBA00023251"/>
    </source>
</evidence>
<comment type="similarity">
    <text evidence="2">Belongs to the major facilitator superfamily. EmrB family.</text>
</comment>
<dbReference type="RefSeq" id="WP_120753281.1">
    <property type="nucleotide sequence ID" value="NZ_JBIBGF010000001.1"/>
</dbReference>
<feature type="transmembrane region" description="Helical" evidence="10">
    <location>
        <begin position="224"/>
        <end position="245"/>
    </location>
</feature>
<name>A0A3B0BW89_9ACTN</name>
<keyword evidence="7 10" id="KW-0472">Membrane</keyword>
<feature type="transmembrane region" description="Helical" evidence="10">
    <location>
        <begin position="358"/>
        <end position="382"/>
    </location>
</feature>
<evidence type="ECO:0000256" key="9">
    <source>
        <dbReference type="SAM" id="MobiDB-lite"/>
    </source>
</evidence>
<feature type="compositionally biased region" description="Polar residues" evidence="9">
    <location>
        <begin position="521"/>
        <end position="532"/>
    </location>
</feature>
<dbReference type="NCBIfam" id="TIGR00711">
    <property type="entry name" value="efflux_EmrB"/>
    <property type="match status" value="1"/>
</dbReference>
<keyword evidence="6 10" id="KW-1133">Transmembrane helix</keyword>
<gene>
    <name evidence="12" type="ORF">D7231_02885</name>
</gene>
<feature type="domain" description="Major facilitator superfamily (MFS) profile" evidence="11">
    <location>
        <begin position="12"/>
        <end position="463"/>
    </location>
</feature>
<feature type="transmembrane region" description="Helical" evidence="10">
    <location>
        <begin position="168"/>
        <end position="188"/>
    </location>
</feature>
<evidence type="ECO:0000313" key="13">
    <source>
        <dbReference type="Proteomes" id="UP000270343"/>
    </source>
</evidence>
<feature type="transmembrane region" description="Helical" evidence="10">
    <location>
        <begin position="105"/>
        <end position="128"/>
    </location>
</feature>
<dbReference type="Gene3D" id="1.20.1250.20">
    <property type="entry name" value="MFS general substrate transporter like domains"/>
    <property type="match status" value="1"/>
</dbReference>
<protein>
    <submittedName>
        <fullName evidence="12">DHA2 family efflux MFS transporter permease subunit</fullName>
    </submittedName>
</protein>
<proteinExistence type="inferred from homology"/>
<dbReference type="GO" id="GO:0005886">
    <property type="term" value="C:plasma membrane"/>
    <property type="evidence" value="ECO:0007669"/>
    <property type="project" value="UniProtKB-SubCell"/>
</dbReference>
<feature type="transmembrane region" description="Helical" evidence="10">
    <location>
        <begin position="403"/>
        <end position="420"/>
    </location>
</feature>
<keyword evidence="3" id="KW-0813">Transport</keyword>
<sequence>MITLNSARGRLVLTVCCLATLMVGIDSTAVSVALPALERCLGASVCGMQWVIDAYNLVVASLMLLAGAMGDRFGRRRTLLAGYVVFTVGSALCGVASGLDGLIGFRALQALGGAMLGPVSLSVITHTFTGRAERGRAIGVWSSVFGIGLAAGPLVGGVLVAGDGWRSVFWVNVPIGLVALLLTVLCLPESREAASRRADPVGQLLVVVLLSCLTYAVIQAPRQGWGALPVSGTLAAAVVALAFLVPYERRISDPLIDPRFFHSLPFSGSVAVSLASFAALGGFLLISSLYLQDVRGLSALPAGLWMLPMPAMTVLLAPVAGRLTGGRGARLPLLLAGAAMGLAGLMCAAFHAEDSVVALLVAYALFGAGIGLVDVPATALAVSGMPRSRAGVASGVSMATCRVGVSLGVAVFGAVLSSGLHGGSPTGAGAAGFADAARPAWWIVAGCGAAVMMLGALVTSRRAERSARETAVRLFPGGDPAESPAASGGTTVEQPVRQRALTPALRRTTDDAPPGPGARSTKGSPGTVTPWP</sequence>
<dbReference type="InterPro" id="IPR011701">
    <property type="entry name" value="MFS"/>
</dbReference>
<dbReference type="InterPro" id="IPR004638">
    <property type="entry name" value="EmrB-like"/>
</dbReference>
<organism evidence="12 13">
    <name type="scientific">Streptomyces klenkii</name>
    <dbReference type="NCBI Taxonomy" id="1420899"/>
    <lineage>
        <taxon>Bacteria</taxon>
        <taxon>Bacillati</taxon>
        <taxon>Actinomycetota</taxon>
        <taxon>Actinomycetes</taxon>
        <taxon>Kitasatosporales</taxon>
        <taxon>Streptomycetaceae</taxon>
        <taxon>Streptomyces</taxon>
    </lineage>
</organism>
<evidence type="ECO:0000256" key="5">
    <source>
        <dbReference type="ARBA" id="ARBA00022692"/>
    </source>
</evidence>
<dbReference type="AlphaFoldDB" id="A0A3B0BW89"/>
<feature type="region of interest" description="Disordered" evidence="9">
    <location>
        <begin position="474"/>
        <end position="532"/>
    </location>
</feature>
<dbReference type="PRINTS" id="PR01036">
    <property type="entry name" value="TCRTETB"/>
</dbReference>
<dbReference type="Proteomes" id="UP000270343">
    <property type="component" value="Unassembled WGS sequence"/>
</dbReference>
<feature type="transmembrane region" description="Helical" evidence="10">
    <location>
        <begin position="302"/>
        <end position="321"/>
    </location>
</feature>
<evidence type="ECO:0000256" key="2">
    <source>
        <dbReference type="ARBA" id="ARBA00008537"/>
    </source>
</evidence>
<dbReference type="InterPro" id="IPR036259">
    <property type="entry name" value="MFS_trans_sf"/>
</dbReference>